<dbReference type="Gene3D" id="3.40.30.10">
    <property type="entry name" value="Glutaredoxin"/>
    <property type="match status" value="1"/>
</dbReference>
<comment type="similarity">
    <text evidence="1">Belongs to the thioredoxin family.</text>
</comment>
<dbReference type="PANTHER" id="PTHR46115">
    <property type="entry name" value="THIOREDOXIN-LIKE PROTEIN 1"/>
    <property type="match status" value="1"/>
</dbReference>
<accession>A0ABR3YMA0</accession>
<dbReference type="Proteomes" id="UP001583186">
    <property type="component" value="Unassembled WGS sequence"/>
</dbReference>
<sequence>MSASRTLFNRLSSARPTIASRFATSTIPTTSTRAFHASKPNMTVHSISTYDEFASIRKVNKVVVVDFYATWCGPCKVISPIFEKLSNDPKFAGVYFAKVDVDAVPQIAQEQAVRAMPTFLAFVDEKKAGEVVGANPPGLEQLVAKVASA</sequence>
<evidence type="ECO:0000313" key="4">
    <source>
        <dbReference type="EMBL" id="KAL1889322.1"/>
    </source>
</evidence>
<protein>
    <recommendedName>
        <fullName evidence="3">Thioredoxin domain-containing protein</fullName>
    </recommendedName>
</protein>
<feature type="domain" description="Thioredoxin" evidence="3">
    <location>
        <begin position="16"/>
        <end position="149"/>
    </location>
</feature>
<organism evidence="4 5">
    <name type="scientific">Sporothrix stenoceras</name>
    <dbReference type="NCBI Taxonomy" id="5173"/>
    <lineage>
        <taxon>Eukaryota</taxon>
        <taxon>Fungi</taxon>
        <taxon>Dikarya</taxon>
        <taxon>Ascomycota</taxon>
        <taxon>Pezizomycotina</taxon>
        <taxon>Sordariomycetes</taxon>
        <taxon>Sordariomycetidae</taxon>
        <taxon>Ophiostomatales</taxon>
        <taxon>Ophiostomataceae</taxon>
        <taxon>Sporothrix</taxon>
    </lineage>
</organism>
<evidence type="ECO:0000256" key="1">
    <source>
        <dbReference type="ARBA" id="ARBA00008987"/>
    </source>
</evidence>
<evidence type="ECO:0000259" key="3">
    <source>
        <dbReference type="PROSITE" id="PS51352"/>
    </source>
</evidence>
<proteinExistence type="inferred from homology"/>
<name>A0ABR3YMA0_9PEZI</name>
<keyword evidence="5" id="KW-1185">Reference proteome</keyword>
<dbReference type="EMBL" id="JAWCUI010000076">
    <property type="protein sequence ID" value="KAL1889322.1"/>
    <property type="molecule type" value="Genomic_DNA"/>
</dbReference>
<dbReference type="PROSITE" id="PS00194">
    <property type="entry name" value="THIOREDOXIN_1"/>
    <property type="match status" value="1"/>
</dbReference>
<dbReference type="InterPro" id="IPR017937">
    <property type="entry name" value="Thioredoxin_CS"/>
</dbReference>
<dbReference type="Pfam" id="PF00085">
    <property type="entry name" value="Thioredoxin"/>
    <property type="match status" value="1"/>
</dbReference>
<dbReference type="InterPro" id="IPR013766">
    <property type="entry name" value="Thioredoxin_domain"/>
</dbReference>
<gene>
    <name evidence="4" type="ORF">Sste5346_008977</name>
</gene>
<reference evidence="4 5" key="1">
    <citation type="journal article" date="2024" name="IMA Fungus">
        <title>IMA Genome - F19 : A genome assembly and annotation guide to empower mycologists, including annotated draft genome sequences of Ceratocystis pirilliformis, Diaporthe australafricana, Fusarium ophioides, Paecilomyces lecythidis, and Sporothrix stenoceras.</title>
        <authorList>
            <person name="Aylward J."/>
            <person name="Wilson A.M."/>
            <person name="Visagie C.M."/>
            <person name="Spraker J."/>
            <person name="Barnes I."/>
            <person name="Buitendag C."/>
            <person name="Ceriani C."/>
            <person name="Del Mar Angel L."/>
            <person name="du Plessis D."/>
            <person name="Fuchs T."/>
            <person name="Gasser K."/>
            <person name="Kramer D."/>
            <person name="Li W."/>
            <person name="Munsamy K."/>
            <person name="Piso A."/>
            <person name="Price J.L."/>
            <person name="Sonnekus B."/>
            <person name="Thomas C."/>
            <person name="van der Nest A."/>
            <person name="van Dijk A."/>
            <person name="van Heerden A."/>
            <person name="van Vuuren N."/>
            <person name="Yilmaz N."/>
            <person name="Duong T.A."/>
            <person name="van der Merwe N.A."/>
            <person name="Wingfield M.J."/>
            <person name="Wingfield B.D."/>
        </authorList>
    </citation>
    <scope>NUCLEOTIDE SEQUENCE [LARGE SCALE GENOMIC DNA]</scope>
    <source>
        <strain evidence="4 5">CMW 5346</strain>
    </source>
</reference>
<dbReference type="PRINTS" id="PR00421">
    <property type="entry name" value="THIOREDOXIN"/>
</dbReference>
<dbReference type="SUPFAM" id="SSF52833">
    <property type="entry name" value="Thioredoxin-like"/>
    <property type="match status" value="1"/>
</dbReference>
<evidence type="ECO:0000313" key="5">
    <source>
        <dbReference type="Proteomes" id="UP001583186"/>
    </source>
</evidence>
<dbReference type="InterPro" id="IPR036249">
    <property type="entry name" value="Thioredoxin-like_sf"/>
</dbReference>
<comment type="caution">
    <text evidence="4">The sequence shown here is derived from an EMBL/GenBank/DDBJ whole genome shotgun (WGS) entry which is preliminary data.</text>
</comment>
<evidence type="ECO:0000256" key="2">
    <source>
        <dbReference type="ARBA" id="ARBA00023157"/>
    </source>
</evidence>
<dbReference type="PROSITE" id="PS51352">
    <property type="entry name" value="THIOREDOXIN_2"/>
    <property type="match status" value="1"/>
</dbReference>
<dbReference type="CDD" id="cd02947">
    <property type="entry name" value="TRX_family"/>
    <property type="match status" value="1"/>
</dbReference>
<keyword evidence="2" id="KW-1015">Disulfide bond</keyword>